<dbReference type="InterPro" id="IPR016181">
    <property type="entry name" value="Acyl_CoA_acyltransferase"/>
</dbReference>
<dbReference type="CDD" id="cd04301">
    <property type="entry name" value="NAT_SF"/>
    <property type="match status" value="1"/>
</dbReference>
<keyword evidence="3" id="KW-1185">Reference proteome</keyword>
<dbReference type="EMBL" id="RDSM01000001">
    <property type="protein sequence ID" value="RXH57536.1"/>
    <property type="molecule type" value="Genomic_DNA"/>
</dbReference>
<dbReference type="PANTHER" id="PTHR43415:SF3">
    <property type="entry name" value="GNAT-FAMILY ACETYLTRANSFERASE"/>
    <property type="match status" value="1"/>
</dbReference>
<evidence type="ECO:0000313" key="2">
    <source>
        <dbReference type="EMBL" id="RXH57536.1"/>
    </source>
</evidence>
<evidence type="ECO:0000313" key="3">
    <source>
        <dbReference type="Proteomes" id="UP000289437"/>
    </source>
</evidence>
<comment type="caution">
    <text evidence="2">The sequence shown here is derived from an EMBL/GenBank/DDBJ whole genome shotgun (WGS) entry which is preliminary data.</text>
</comment>
<protein>
    <submittedName>
        <fullName evidence="2">Putative acetyltransferase</fullName>
    </submittedName>
</protein>
<gene>
    <name evidence="2" type="ORF">GRAN_0846</name>
</gene>
<dbReference type="AlphaFoldDB" id="A0A4Q0T784"/>
<dbReference type="Proteomes" id="UP000289437">
    <property type="component" value="Unassembled WGS sequence"/>
</dbReference>
<evidence type="ECO:0000259" key="1">
    <source>
        <dbReference type="PROSITE" id="PS51186"/>
    </source>
</evidence>
<accession>A0A4Q0T784</accession>
<dbReference type="PROSITE" id="PS51186">
    <property type="entry name" value="GNAT"/>
    <property type="match status" value="1"/>
</dbReference>
<dbReference type="Gene3D" id="3.40.630.30">
    <property type="match status" value="1"/>
</dbReference>
<feature type="domain" description="N-acetyltransferase" evidence="1">
    <location>
        <begin position="1"/>
        <end position="154"/>
    </location>
</feature>
<organism evidence="2 3">
    <name type="scientific">Granulicella sibirica</name>
    <dbReference type="NCBI Taxonomy" id="2479048"/>
    <lineage>
        <taxon>Bacteria</taxon>
        <taxon>Pseudomonadati</taxon>
        <taxon>Acidobacteriota</taxon>
        <taxon>Terriglobia</taxon>
        <taxon>Terriglobales</taxon>
        <taxon>Acidobacteriaceae</taxon>
        <taxon>Granulicella</taxon>
    </lineage>
</organism>
<dbReference type="SUPFAM" id="SSF55729">
    <property type="entry name" value="Acyl-CoA N-acyltransferases (Nat)"/>
    <property type="match status" value="1"/>
</dbReference>
<dbReference type="Pfam" id="PF00583">
    <property type="entry name" value="Acetyltransf_1"/>
    <property type="match status" value="1"/>
</dbReference>
<keyword evidence="2" id="KW-0808">Transferase</keyword>
<sequence>MNLRLAVVGDVDAICAIETIPAFRMFVGSWPAEQHRELMANPDARYFVLADEHGDVGGFAILRGMTSVHKSFEIVRLAVKEPNKGLGRVLLKACLAAAFEEYRAHRLWLDLFEGNERARHVYLSAGFTVDGVLRESILLDGEYYSMLLMSILEDEYRQSLLTPES</sequence>
<reference evidence="3" key="2">
    <citation type="submission" date="2019-02" db="EMBL/GenBank/DDBJ databases">
        <title>Granulicella sibirica sp. nov., a psychrotolerant acidobacterium isolated from an organic soil layer in forested tundra, West Siberia.</title>
        <authorList>
            <person name="Oshkin I.Y."/>
            <person name="Kulichevskaya I.S."/>
            <person name="Rijpstra W.I.C."/>
            <person name="Sinninghe Damste J.S."/>
            <person name="Rakitin A.L."/>
            <person name="Ravin N.V."/>
            <person name="Dedysh S.N."/>
        </authorList>
    </citation>
    <scope>NUCLEOTIDE SEQUENCE [LARGE SCALE GENOMIC DNA]</scope>
    <source>
        <strain evidence="3">AF10</strain>
    </source>
</reference>
<name>A0A4Q0T784_9BACT</name>
<dbReference type="InterPro" id="IPR000182">
    <property type="entry name" value="GNAT_dom"/>
</dbReference>
<reference evidence="2 3" key="1">
    <citation type="submission" date="2018-11" db="EMBL/GenBank/DDBJ databases">
        <authorList>
            <person name="Mardanov A.V."/>
            <person name="Ravin N.V."/>
            <person name="Dedysh S.N."/>
        </authorList>
    </citation>
    <scope>NUCLEOTIDE SEQUENCE [LARGE SCALE GENOMIC DNA]</scope>
    <source>
        <strain evidence="2 3">AF10</strain>
    </source>
</reference>
<dbReference type="PANTHER" id="PTHR43415">
    <property type="entry name" value="SPERMIDINE N(1)-ACETYLTRANSFERASE"/>
    <property type="match status" value="1"/>
</dbReference>
<proteinExistence type="predicted"/>
<dbReference type="GO" id="GO:0016747">
    <property type="term" value="F:acyltransferase activity, transferring groups other than amino-acyl groups"/>
    <property type="evidence" value="ECO:0007669"/>
    <property type="project" value="InterPro"/>
</dbReference>